<feature type="domain" description="Reverse transcriptase" evidence="1">
    <location>
        <begin position="1"/>
        <end position="415"/>
    </location>
</feature>
<organism evidence="2 3">
    <name type="scientific">Lactuca virosa</name>
    <dbReference type="NCBI Taxonomy" id="75947"/>
    <lineage>
        <taxon>Eukaryota</taxon>
        <taxon>Viridiplantae</taxon>
        <taxon>Streptophyta</taxon>
        <taxon>Embryophyta</taxon>
        <taxon>Tracheophyta</taxon>
        <taxon>Spermatophyta</taxon>
        <taxon>Magnoliopsida</taxon>
        <taxon>eudicotyledons</taxon>
        <taxon>Gunneridae</taxon>
        <taxon>Pentapetalae</taxon>
        <taxon>asterids</taxon>
        <taxon>campanulids</taxon>
        <taxon>Asterales</taxon>
        <taxon>Asteraceae</taxon>
        <taxon>Cichorioideae</taxon>
        <taxon>Cichorieae</taxon>
        <taxon>Lactucinae</taxon>
        <taxon>Lactuca</taxon>
    </lineage>
</organism>
<accession>A0AAU9N968</accession>
<dbReference type="Pfam" id="PF00078">
    <property type="entry name" value="RVT_1"/>
    <property type="match status" value="1"/>
</dbReference>
<evidence type="ECO:0000313" key="3">
    <source>
        <dbReference type="Proteomes" id="UP001157418"/>
    </source>
</evidence>
<dbReference type="EMBL" id="CAKMRJ010003659">
    <property type="protein sequence ID" value="CAH1434531.1"/>
    <property type="molecule type" value="Genomic_DNA"/>
</dbReference>
<dbReference type="InterPro" id="IPR026960">
    <property type="entry name" value="RVT-Znf"/>
</dbReference>
<evidence type="ECO:0000313" key="2">
    <source>
        <dbReference type="EMBL" id="CAH1434531.1"/>
    </source>
</evidence>
<dbReference type="PANTHER" id="PTHR33116:SF84">
    <property type="entry name" value="RNA-DIRECTED DNA POLYMERASE"/>
    <property type="match status" value="1"/>
</dbReference>
<reference evidence="2 3" key="1">
    <citation type="submission" date="2022-01" db="EMBL/GenBank/DDBJ databases">
        <authorList>
            <person name="Xiong W."/>
            <person name="Schranz E."/>
        </authorList>
    </citation>
    <scope>NUCLEOTIDE SEQUENCE [LARGE SCALE GENOMIC DNA]</scope>
</reference>
<dbReference type="PROSITE" id="PS50878">
    <property type="entry name" value="RT_POL"/>
    <property type="match status" value="1"/>
</dbReference>
<proteinExistence type="predicted"/>
<dbReference type="AlphaFoldDB" id="A0AAU9N968"/>
<dbReference type="CDD" id="cd01650">
    <property type="entry name" value="RT_nLTR_like"/>
    <property type="match status" value="1"/>
</dbReference>
<dbReference type="InterPro" id="IPR043502">
    <property type="entry name" value="DNA/RNA_pol_sf"/>
</dbReference>
<dbReference type="Pfam" id="PF13966">
    <property type="entry name" value="zf-RVT"/>
    <property type="match status" value="1"/>
</dbReference>
<name>A0AAU9N968_9ASTR</name>
<gene>
    <name evidence="2" type="ORF">LVIROSA_LOCUS21044</name>
</gene>
<evidence type="ECO:0000259" key="1">
    <source>
        <dbReference type="PROSITE" id="PS50878"/>
    </source>
</evidence>
<dbReference type="InterPro" id="IPR000477">
    <property type="entry name" value="RT_dom"/>
</dbReference>
<sequence>MDLDLDPFNSLLCDLEAIFLGEFKKAYDEEERFLKQKAKIHWLKEGDSNSKFFHRIVKGKVHKNRIEAVMNREGEWLEGEAVYKEFVEYFQDFLGKDVPCEEIVMPNSLFVKKLDLAQAVEMVQIVSNEEIKADLFDIDDDKAPGPDGYSAKIFKSMWSIIGEDFVKRPISCCSVIYKCISKVIVGRIRKHLGSIVADNQSTFILGRSITDNILLSQELVRGYHRSCGYSRCVLKVDIQKAYDTVNWSFLQNILFHFGFHPTLIKWIMQCFSTPSYMISMNGTFHGFFEGKRGLRQGCPLSPYLFTLVMEDFNLIFQRRIKNEVLFKYHWRCKKLKLTHLCFADDLMIFCHGNKASVRVIKDSLDEFAKVAGLHPNFSKSHIFFGNVKANVKKSILDTLSFVEGKLPMRYLGIPLISTRLFVRDCKRLVDKVRCRISDWRNKFLSYAGRLQLISSVLCSFPVYWASCLLIPAETIKEIEKMMKNFLWNCDESKKGRAKVAWSTVCKPVDNGGLGLRNLRAWNKAILSRRIWMIVSNSESLWVKWININILKGRSFWDVEKNNDMSWSWRNLIRLRSKFRNHFVHKIGNGASTFMWYDDWHQLGAFSHVLSPREISSAGFRITDKVKDVIVDRSWFWPTDWLALIPQLNDFQLPVLDPLMADKVLWRKRDGNLVDFDIQQVWNDINECGLKVSWVHLVWFKQRIPRHSFILWLAIQERLMTQDRMRFWDKNKNLNCTLCNIQPDSHSHLFFECPYSAFVWKAVKDRVEIRSDSHSWIELVEELQILFKGKSIRVFIMKIAFAATVYHVWRERNFRLFRKGKTEEMKVVLNIFEEIRLKLIGLKGGFLGFDNEIKRKWGIPVGEKNHDCFDD</sequence>
<dbReference type="Proteomes" id="UP001157418">
    <property type="component" value="Unassembled WGS sequence"/>
</dbReference>
<keyword evidence="3" id="KW-1185">Reference proteome</keyword>
<protein>
    <recommendedName>
        <fullName evidence="1">Reverse transcriptase domain-containing protein</fullName>
    </recommendedName>
</protein>
<comment type="caution">
    <text evidence="2">The sequence shown here is derived from an EMBL/GenBank/DDBJ whole genome shotgun (WGS) entry which is preliminary data.</text>
</comment>
<dbReference type="SUPFAM" id="SSF56672">
    <property type="entry name" value="DNA/RNA polymerases"/>
    <property type="match status" value="1"/>
</dbReference>
<dbReference type="PANTHER" id="PTHR33116">
    <property type="entry name" value="REVERSE TRANSCRIPTASE ZINC-BINDING DOMAIN-CONTAINING PROTEIN-RELATED-RELATED"/>
    <property type="match status" value="1"/>
</dbReference>